<proteinExistence type="predicted"/>
<evidence type="ECO:0000313" key="2">
    <source>
        <dbReference type="EMBL" id="EEP45029.1"/>
    </source>
</evidence>
<evidence type="ECO:0000256" key="1">
    <source>
        <dbReference type="SAM" id="Phobius"/>
    </source>
</evidence>
<organism evidence="2 3">
    <name type="scientific">Collinsella intestinalis DSM 13280</name>
    <dbReference type="NCBI Taxonomy" id="521003"/>
    <lineage>
        <taxon>Bacteria</taxon>
        <taxon>Bacillati</taxon>
        <taxon>Actinomycetota</taxon>
        <taxon>Coriobacteriia</taxon>
        <taxon>Coriobacteriales</taxon>
        <taxon>Coriobacteriaceae</taxon>
        <taxon>Collinsella</taxon>
    </lineage>
</organism>
<dbReference type="Proteomes" id="UP000003295">
    <property type="component" value="Unassembled WGS sequence"/>
</dbReference>
<sequence>MQGEYSQLRTQLRPAVGIVAAVGIKTKSPVWCIVTGVAAFAILQAAAL</sequence>
<dbReference type="AlphaFoldDB" id="C4F7R1"/>
<keyword evidence="1" id="KW-0812">Transmembrane</keyword>
<accession>C4F7R1</accession>
<gene>
    <name evidence="2" type="ORF">COLINT_02076</name>
</gene>
<reference evidence="2 3" key="1">
    <citation type="submission" date="2009-04" db="EMBL/GenBank/DDBJ databases">
        <authorList>
            <person name="Weinstock G."/>
            <person name="Sodergren E."/>
            <person name="Clifton S."/>
            <person name="Fulton L."/>
            <person name="Fulton B."/>
            <person name="Courtney L."/>
            <person name="Fronick C."/>
            <person name="Harrison M."/>
            <person name="Strong C."/>
            <person name="Farmer C."/>
            <person name="Delahaunty K."/>
            <person name="Markovic C."/>
            <person name="Hall O."/>
            <person name="Minx P."/>
            <person name="Tomlinson C."/>
            <person name="Mitreva M."/>
            <person name="Nelson J."/>
            <person name="Hou S."/>
            <person name="Wollam A."/>
            <person name="Pepin K.H."/>
            <person name="Johnson M."/>
            <person name="Bhonagiri V."/>
            <person name="Nash W.E."/>
            <person name="Warren W."/>
            <person name="Chinwalla A."/>
            <person name="Mardis E.R."/>
            <person name="Wilson R.K."/>
        </authorList>
    </citation>
    <scope>NUCLEOTIDE SEQUENCE [LARGE SCALE GENOMIC DNA]</scope>
    <source>
        <strain evidence="2 3">DSM 13280</strain>
    </source>
</reference>
<protein>
    <submittedName>
        <fullName evidence="2">Uncharacterized protein</fullName>
    </submittedName>
</protein>
<evidence type="ECO:0000313" key="3">
    <source>
        <dbReference type="Proteomes" id="UP000003295"/>
    </source>
</evidence>
<feature type="transmembrane region" description="Helical" evidence="1">
    <location>
        <begin position="30"/>
        <end position="47"/>
    </location>
</feature>
<comment type="caution">
    <text evidence="2">The sequence shown here is derived from an EMBL/GenBank/DDBJ whole genome shotgun (WGS) entry which is preliminary data.</text>
</comment>
<keyword evidence="1" id="KW-1133">Transmembrane helix</keyword>
<dbReference type="EMBL" id="ABXH02000003">
    <property type="protein sequence ID" value="EEP45029.1"/>
    <property type="molecule type" value="Genomic_DNA"/>
</dbReference>
<name>C4F7R1_9ACTN</name>
<keyword evidence="1" id="KW-0472">Membrane</keyword>
<dbReference type="STRING" id="521003.COLINT_02076"/>
<dbReference type="HOGENOM" id="CLU_3151638_0_0_11"/>